<protein>
    <submittedName>
        <fullName evidence="12">tRNA (Guanine(37)-N1)-methyltransferase</fullName>
    </submittedName>
</protein>
<evidence type="ECO:0000256" key="3">
    <source>
        <dbReference type="ARBA" id="ARBA00022603"/>
    </source>
</evidence>
<reference evidence="12" key="1">
    <citation type="submission" date="2020-04" db="EMBL/GenBank/DDBJ databases">
        <authorList>
            <person name="Alioto T."/>
            <person name="Alioto T."/>
            <person name="Gomez Garrido J."/>
        </authorList>
    </citation>
    <scope>NUCLEOTIDE SEQUENCE</scope>
    <source>
        <strain evidence="12">A484AB</strain>
    </source>
</reference>
<evidence type="ECO:0000256" key="2">
    <source>
        <dbReference type="ARBA" id="ARBA00022490"/>
    </source>
</evidence>
<evidence type="ECO:0000256" key="6">
    <source>
        <dbReference type="ARBA" id="ARBA00022694"/>
    </source>
</evidence>
<keyword evidence="5" id="KW-0949">S-adenosyl-L-methionine</keyword>
<dbReference type="Gene3D" id="3.30.300.110">
    <property type="entry name" value="Met-10+ protein-like domains"/>
    <property type="match status" value="1"/>
</dbReference>
<dbReference type="GO" id="GO:0005759">
    <property type="term" value="C:mitochondrial matrix"/>
    <property type="evidence" value="ECO:0007669"/>
    <property type="project" value="TreeGrafter"/>
</dbReference>
<dbReference type="InterPro" id="IPR056743">
    <property type="entry name" value="TRM5-TYW2-like_MTfase"/>
</dbReference>
<dbReference type="PANTHER" id="PTHR23245">
    <property type="entry name" value="TRNA METHYLTRANSFERASE"/>
    <property type="match status" value="1"/>
</dbReference>
<keyword evidence="3" id="KW-0489">Methyltransferase</keyword>
<evidence type="ECO:0000256" key="4">
    <source>
        <dbReference type="ARBA" id="ARBA00022679"/>
    </source>
</evidence>
<gene>
    <name evidence="12" type="ORF">PACLA_8A089341</name>
</gene>
<dbReference type="InterPro" id="IPR025792">
    <property type="entry name" value="tRNA_Gua_MeTrfase_euk"/>
</dbReference>
<dbReference type="OrthoDB" id="408788at2759"/>
<evidence type="ECO:0000259" key="11">
    <source>
        <dbReference type="PROSITE" id="PS51684"/>
    </source>
</evidence>
<comment type="catalytic activity">
    <reaction evidence="10">
        <text>guanosine(37) in tRNA + S-adenosyl-L-methionine = N(1)-methylguanosine(37) in tRNA + S-adenosyl-L-homocysteine + H(+)</text>
        <dbReference type="Rhea" id="RHEA:36899"/>
        <dbReference type="Rhea" id="RHEA-COMP:10145"/>
        <dbReference type="Rhea" id="RHEA-COMP:10147"/>
        <dbReference type="ChEBI" id="CHEBI:15378"/>
        <dbReference type="ChEBI" id="CHEBI:57856"/>
        <dbReference type="ChEBI" id="CHEBI:59789"/>
        <dbReference type="ChEBI" id="CHEBI:73542"/>
        <dbReference type="ChEBI" id="CHEBI:74269"/>
        <dbReference type="EC" id="2.1.1.228"/>
    </reaction>
</comment>
<evidence type="ECO:0000256" key="5">
    <source>
        <dbReference type="ARBA" id="ARBA00022691"/>
    </source>
</evidence>
<sequence>MSLELSPPECVRGMKELIDRNAFERNVVVPGLKIDAKHCSILLKQLNKCLLNQPKLRNIVPDTEDNSRKKIVLLNPNVSLTEGDEELLKKCNCERVQYELSLDYEYWNSDQVLRAVLPEDIGEVTTAFESVGHIAHMNLRECQLSYKQLIGQVILDKNSPQIKTVVNKVNAIDETYRFFQMELLAGENNMITIVKEHGCSFSFDFSKVYWNSRLQSEHKRLVDIFQKDEIVCDMFAGVGPFAIPAAKKGCLVYANDLNPESYAALVKNCKLNHVEERVYCFNMDAKEFFSHLLQKNKELCLDHVIMNLPATAVDFLDVFKGVYSTVAVKCTAKLPRVHCYCFSKAEDTVLDAMSQISSQLGVAKLENCEVYSVRNVAPKKMMMCVSFELPHDVAFARKRDQSAV</sequence>
<proteinExistence type="inferred from homology"/>
<keyword evidence="7" id="KW-0496">Mitochondrion</keyword>
<dbReference type="AlphaFoldDB" id="A0A6S7I4J8"/>
<comment type="similarity">
    <text evidence="1">Belongs to the class I-like SAM-binding methyltransferase superfamily. TRM5/TYW2 family.</text>
</comment>
<keyword evidence="13" id="KW-1185">Reference proteome</keyword>
<keyword evidence="6" id="KW-0819">tRNA processing</keyword>
<feature type="non-terminal residue" evidence="12">
    <location>
        <position position="404"/>
    </location>
</feature>
<organism evidence="12 13">
    <name type="scientific">Paramuricea clavata</name>
    <name type="common">Red gorgonian</name>
    <name type="synonym">Violescent sea-whip</name>
    <dbReference type="NCBI Taxonomy" id="317549"/>
    <lineage>
        <taxon>Eukaryota</taxon>
        <taxon>Metazoa</taxon>
        <taxon>Cnidaria</taxon>
        <taxon>Anthozoa</taxon>
        <taxon>Octocorallia</taxon>
        <taxon>Malacalcyonacea</taxon>
        <taxon>Plexauridae</taxon>
        <taxon>Paramuricea</taxon>
    </lineage>
</organism>
<evidence type="ECO:0000256" key="10">
    <source>
        <dbReference type="ARBA" id="ARBA00047783"/>
    </source>
</evidence>
<dbReference type="Proteomes" id="UP001152795">
    <property type="component" value="Unassembled WGS sequence"/>
</dbReference>
<dbReference type="PANTHER" id="PTHR23245:SF36">
    <property type="entry name" value="TRNA (GUANINE(37)-N1)-METHYLTRANSFERASE"/>
    <property type="match status" value="1"/>
</dbReference>
<dbReference type="SUPFAM" id="SSF53335">
    <property type="entry name" value="S-adenosyl-L-methionine-dependent methyltransferases"/>
    <property type="match status" value="1"/>
</dbReference>
<dbReference type="InterPro" id="IPR030382">
    <property type="entry name" value="MeTrfase_TRM5/TYW2"/>
</dbReference>
<evidence type="ECO:0000256" key="1">
    <source>
        <dbReference type="ARBA" id="ARBA00009775"/>
    </source>
</evidence>
<dbReference type="GO" id="GO:0070901">
    <property type="term" value="P:mitochondrial tRNA methylation"/>
    <property type="evidence" value="ECO:0007669"/>
    <property type="project" value="TreeGrafter"/>
</dbReference>
<name>A0A6S7I4J8_PARCT</name>
<keyword evidence="4" id="KW-0808">Transferase</keyword>
<evidence type="ECO:0000256" key="8">
    <source>
        <dbReference type="ARBA" id="ARBA00023242"/>
    </source>
</evidence>
<dbReference type="Pfam" id="PF02475">
    <property type="entry name" value="TRM5-TYW2_MTfase"/>
    <property type="match status" value="1"/>
</dbReference>
<evidence type="ECO:0000313" key="12">
    <source>
        <dbReference type="EMBL" id="CAB4012636.1"/>
    </source>
</evidence>
<dbReference type="EMBL" id="CACRXK020007584">
    <property type="protein sequence ID" value="CAB4012636.1"/>
    <property type="molecule type" value="Genomic_DNA"/>
</dbReference>
<accession>A0A6S7I4J8</accession>
<keyword evidence="8" id="KW-0539">Nucleus</keyword>
<dbReference type="InterPro" id="IPR056744">
    <property type="entry name" value="TRM5/TYW2-like_N"/>
</dbReference>
<evidence type="ECO:0000256" key="9">
    <source>
        <dbReference type="ARBA" id="ARBA00045951"/>
    </source>
</evidence>
<keyword evidence="2" id="KW-0963">Cytoplasm</keyword>
<comment type="caution">
    <text evidence="12">The sequence shown here is derived from an EMBL/GenBank/DDBJ whole genome shotgun (WGS) entry which is preliminary data.</text>
</comment>
<dbReference type="FunFam" id="3.30.300.110:FF:000001">
    <property type="entry name" value="tRNA (guanine(37)-N1)-methyltransferase"/>
    <property type="match status" value="1"/>
</dbReference>
<evidence type="ECO:0000256" key="7">
    <source>
        <dbReference type="ARBA" id="ARBA00023128"/>
    </source>
</evidence>
<dbReference type="Gene3D" id="3.40.50.150">
    <property type="entry name" value="Vaccinia Virus protein VP39"/>
    <property type="match status" value="1"/>
</dbReference>
<dbReference type="HAMAP" id="MF_03152">
    <property type="entry name" value="TRM5"/>
    <property type="match status" value="1"/>
</dbReference>
<dbReference type="InterPro" id="IPR029063">
    <property type="entry name" value="SAM-dependent_MTases_sf"/>
</dbReference>
<feature type="domain" description="SAM-dependent methyltransferase TRM5/TYW2-type" evidence="11">
    <location>
        <begin position="128"/>
        <end position="391"/>
    </location>
</feature>
<dbReference type="PROSITE" id="PS51684">
    <property type="entry name" value="SAM_MT_TRM5_TYW2"/>
    <property type="match status" value="1"/>
</dbReference>
<dbReference type="GO" id="GO:0052906">
    <property type="term" value="F:tRNA (guanine(37)-N1)-methyltransferase activity"/>
    <property type="evidence" value="ECO:0007669"/>
    <property type="project" value="UniProtKB-EC"/>
</dbReference>
<dbReference type="GO" id="GO:0002939">
    <property type="term" value="P:tRNA N1-guanine methylation"/>
    <property type="evidence" value="ECO:0007669"/>
    <property type="project" value="TreeGrafter"/>
</dbReference>
<evidence type="ECO:0000313" key="13">
    <source>
        <dbReference type="Proteomes" id="UP001152795"/>
    </source>
</evidence>
<comment type="function">
    <text evidence="9">Involved in mitochondrial tRNA methylation. Specifically methylates the N1 position of guanosine-37 in various tRNAs. Methylation is not dependent on the nature of the nucleoside 5' of the target nucleoside. This is the first step in the biosynthesis of wybutosine (yW), a modified base adjacent to the anticodon of tRNAs and required for accurate decoding.</text>
</comment>
<dbReference type="Pfam" id="PF25133">
    <property type="entry name" value="TYW2_N_2"/>
    <property type="match status" value="1"/>
</dbReference>